<feature type="domain" description="WKF" evidence="2">
    <location>
        <begin position="89"/>
        <end position="150"/>
    </location>
</feature>
<proteinExistence type="predicted"/>
<evidence type="ECO:0000313" key="3">
    <source>
        <dbReference type="EMBL" id="EFA02103.1"/>
    </source>
</evidence>
<gene>
    <name evidence="3" type="primary">AUGUSTUS-3.0.2_07747</name>
    <name evidence="3" type="ORF">TcasGA2_TC007747</name>
</gene>
<dbReference type="Proteomes" id="UP000007266">
    <property type="component" value="Linkage group 4"/>
</dbReference>
<dbReference type="STRING" id="7070.D2A1F2"/>
<evidence type="ECO:0000313" key="4">
    <source>
        <dbReference type="Proteomes" id="UP000007266"/>
    </source>
</evidence>
<dbReference type="EMBL" id="KQ971338">
    <property type="protein sequence ID" value="EFA02103.1"/>
    <property type="molecule type" value="Genomic_DNA"/>
</dbReference>
<evidence type="ECO:0000259" key="2">
    <source>
        <dbReference type="Pfam" id="PF10180"/>
    </source>
</evidence>
<dbReference type="PANTHER" id="PTHR22306">
    <property type="entry name" value="CHROMOSOME 7 OPEN READING FRAME 50"/>
    <property type="match status" value="1"/>
</dbReference>
<dbReference type="InParanoid" id="D2A1F2"/>
<dbReference type="HOGENOM" id="CLU_091382_0_0_1"/>
<dbReference type="AlphaFoldDB" id="D2A1F2"/>
<protein>
    <submittedName>
        <fullName evidence="3">Uncharacterized protein C7orf50 homolog-like Protein</fullName>
    </submittedName>
</protein>
<sequence length="177" mass="20860">MKKKAKKANMVSFDEEVVPKQVADELLSSEVENPVEKKAKKRKKITEPTNPDEGKKTESIRALKRKKYAKLLEDKKNKTELALQEKALNYLSKWKHSRDEWKFEKLRQIWLQHNMYDEVKVPPEFWQTLVEYFSNSKGKSREVLLKEAVAIIEGENDENQGTCKLERARDIIQNLQE</sequence>
<dbReference type="KEGG" id="tca:103312516"/>
<keyword evidence="4" id="KW-1185">Reference proteome</keyword>
<dbReference type="OMA" id="CWAENRS"/>
<dbReference type="OrthoDB" id="10261563at2759"/>
<dbReference type="PhylomeDB" id="D2A1F2"/>
<organism evidence="3 4">
    <name type="scientific">Tribolium castaneum</name>
    <name type="common">Red flour beetle</name>
    <dbReference type="NCBI Taxonomy" id="7070"/>
    <lineage>
        <taxon>Eukaryota</taxon>
        <taxon>Metazoa</taxon>
        <taxon>Ecdysozoa</taxon>
        <taxon>Arthropoda</taxon>
        <taxon>Hexapoda</taxon>
        <taxon>Insecta</taxon>
        <taxon>Pterygota</taxon>
        <taxon>Neoptera</taxon>
        <taxon>Endopterygota</taxon>
        <taxon>Coleoptera</taxon>
        <taxon>Polyphaga</taxon>
        <taxon>Cucujiformia</taxon>
        <taxon>Tenebrionidae</taxon>
        <taxon>Tenebrionidae incertae sedis</taxon>
        <taxon>Tribolium</taxon>
    </lineage>
</organism>
<dbReference type="InterPro" id="IPR019327">
    <property type="entry name" value="WKF"/>
</dbReference>
<reference evidence="3 4" key="1">
    <citation type="journal article" date="2008" name="Nature">
        <title>The genome of the model beetle and pest Tribolium castaneum.</title>
        <authorList>
            <consortium name="Tribolium Genome Sequencing Consortium"/>
            <person name="Richards S."/>
            <person name="Gibbs R.A."/>
            <person name="Weinstock G.M."/>
            <person name="Brown S.J."/>
            <person name="Denell R."/>
            <person name="Beeman R.W."/>
            <person name="Gibbs R."/>
            <person name="Beeman R.W."/>
            <person name="Brown S.J."/>
            <person name="Bucher G."/>
            <person name="Friedrich M."/>
            <person name="Grimmelikhuijzen C.J."/>
            <person name="Klingler M."/>
            <person name="Lorenzen M."/>
            <person name="Richards S."/>
            <person name="Roth S."/>
            <person name="Schroder R."/>
            <person name="Tautz D."/>
            <person name="Zdobnov E.M."/>
            <person name="Muzny D."/>
            <person name="Gibbs R.A."/>
            <person name="Weinstock G.M."/>
            <person name="Attaway T."/>
            <person name="Bell S."/>
            <person name="Buhay C.J."/>
            <person name="Chandrabose M.N."/>
            <person name="Chavez D."/>
            <person name="Clerk-Blankenburg K.P."/>
            <person name="Cree A."/>
            <person name="Dao M."/>
            <person name="Davis C."/>
            <person name="Chacko J."/>
            <person name="Dinh H."/>
            <person name="Dugan-Rocha S."/>
            <person name="Fowler G."/>
            <person name="Garner T.T."/>
            <person name="Garnes J."/>
            <person name="Gnirke A."/>
            <person name="Hawes A."/>
            <person name="Hernandez J."/>
            <person name="Hines S."/>
            <person name="Holder M."/>
            <person name="Hume J."/>
            <person name="Jhangiani S.N."/>
            <person name="Joshi V."/>
            <person name="Khan Z.M."/>
            <person name="Jackson L."/>
            <person name="Kovar C."/>
            <person name="Kowis A."/>
            <person name="Lee S."/>
            <person name="Lewis L.R."/>
            <person name="Margolis J."/>
            <person name="Morgan M."/>
            <person name="Nazareth L.V."/>
            <person name="Nguyen N."/>
            <person name="Okwuonu G."/>
            <person name="Parker D."/>
            <person name="Richards S."/>
            <person name="Ruiz S.J."/>
            <person name="Santibanez J."/>
            <person name="Savard J."/>
            <person name="Scherer S.E."/>
            <person name="Schneider B."/>
            <person name="Sodergren E."/>
            <person name="Tautz D."/>
            <person name="Vattahil S."/>
            <person name="Villasana D."/>
            <person name="White C.S."/>
            <person name="Wright R."/>
            <person name="Park Y."/>
            <person name="Beeman R.W."/>
            <person name="Lord J."/>
            <person name="Oppert B."/>
            <person name="Lorenzen M."/>
            <person name="Brown S."/>
            <person name="Wang L."/>
            <person name="Savard J."/>
            <person name="Tautz D."/>
            <person name="Richards S."/>
            <person name="Weinstock G."/>
            <person name="Gibbs R.A."/>
            <person name="Liu Y."/>
            <person name="Worley K."/>
            <person name="Weinstock G."/>
            <person name="Elsik C.G."/>
            <person name="Reese J.T."/>
            <person name="Elhaik E."/>
            <person name="Landan G."/>
            <person name="Graur D."/>
            <person name="Arensburger P."/>
            <person name="Atkinson P."/>
            <person name="Beeman R.W."/>
            <person name="Beidler J."/>
            <person name="Brown S.J."/>
            <person name="Demuth J.P."/>
            <person name="Drury D.W."/>
            <person name="Du Y.Z."/>
            <person name="Fujiwara H."/>
            <person name="Lorenzen M."/>
            <person name="Maselli V."/>
            <person name="Osanai M."/>
            <person name="Park Y."/>
            <person name="Robertson H.M."/>
            <person name="Tu Z."/>
            <person name="Wang J.J."/>
            <person name="Wang S."/>
            <person name="Richards S."/>
            <person name="Song H."/>
            <person name="Zhang L."/>
            <person name="Sodergren E."/>
            <person name="Werner D."/>
            <person name="Stanke M."/>
            <person name="Morgenstern B."/>
            <person name="Solovyev V."/>
            <person name="Kosarev P."/>
            <person name="Brown G."/>
            <person name="Chen H.C."/>
            <person name="Ermolaeva O."/>
            <person name="Hlavina W."/>
            <person name="Kapustin Y."/>
            <person name="Kiryutin B."/>
            <person name="Kitts P."/>
            <person name="Maglott D."/>
            <person name="Pruitt K."/>
            <person name="Sapojnikov V."/>
            <person name="Souvorov A."/>
            <person name="Mackey A.J."/>
            <person name="Waterhouse R.M."/>
            <person name="Wyder S."/>
            <person name="Zdobnov E.M."/>
            <person name="Zdobnov E.M."/>
            <person name="Wyder S."/>
            <person name="Kriventseva E.V."/>
            <person name="Kadowaki T."/>
            <person name="Bork P."/>
            <person name="Aranda M."/>
            <person name="Bao R."/>
            <person name="Beermann A."/>
            <person name="Berns N."/>
            <person name="Bolognesi R."/>
            <person name="Bonneton F."/>
            <person name="Bopp D."/>
            <person name="Brown S.J."/>
            <person name="Bucher G."/>
            <person name="Butts T."/>
            <person name="Chaumot A."/>
            <person name="Denell R.E."/>
            <person name="Ferrier D.E."/>
            <person name="Friedrich M."/>
            <person name="Gordon C.M."/>
            <person name="Jindra M."/>
            <person name="Klingler M."/>
            <person name="Lan Q."/>
            <person name="Lattorff H.M."/>
            <person name="Laudet V."/>
            <person name="von Levetsow C."/>
            <person name="Liu Z."/>
            <person name="Lutz R."/>
            <person name="Lynch J.A."/>
            <person name="da Fonseca R.N."/>
            <person name="Posnien N."/>
            <person name="Reuter R."/>
            <person name="Roth S."/>
            <person name="Savard J."/>
            <person name="Schinko J.B."/>
            <person name="Schmitt C."/>
            <person name="Schoppmeier M."/>
            <person name="Schroder R."/>
            <person name="Shippy T.D."/>
            <person name="Simonnet F."/>
            <person name="Marques-Souza H."/>
            <person name="Tautz D."/>
            <person name="Tomoyasu Y."/>
            <person name="Trauner J."/>
            <person name="Van der Zee M."/>
            <person name="Vervoort M."/>
            <person name="Wittkopp N."/>
            <person name="Wimmer E.A."/>
            <person name="Yang X."/>
            <person name="Jones A.K."/>
            <person name="Sattelle D.B."/>
            <person name="Ebert P.R."/>
            <person name="Nelson D."/>
            <person name="Scott J.G."/>
            <person name="Beeman R.W."/>
            <person name="Muthukrishnan S."/>
            <person name="Kramer K.J."/>
            <person name="Arakane Y."/>
            <person name="Beeman R.W."/>
            <person name="Zhu Q."/>
            <person name="Hogenkamp D."/>
            <person name="Dixit R."/>
            <person name="Oppert B."/>
            <person name="Jiang H."/>
            <person name="Zou Z."/>
            <person name="Marshall J."/>
            <person name="Elpidina E."/>
            <person name="Vinokurov K."/>
            <person name="Oppert C."/>
            <person name="Zou Z."/>
            <person name="Evans J."/>
            <person name="Lu Z."/>
            <person name="Zhao P."/>
            <person name="Sumathipala N."/>
            <person name="Altincicek B."/>
            <person name="Vilcinskas A."/>
            <person name="Williams M."/>
            <person name="Hultmark D."/>
            <person name="Hetru C."/>
            <person name="Jiang H."/>
            <person name="Grimmelikhuijzen C.J."/>
            <person name="Hauser F."/>
            <person name="Cazzamali G."/>
            <person name="Williamson M."/>
            <person name="Park Y."/>
            <person name="Li B."/>
            <person name="Tanaka Y."/>
            <person name="Predel R."/>
            <person name="Neupert S."/>
            <person name="Schachtner J."/>
            <person name="Verleyen P."/>
            <person name="Raible F."/>
            <person name="Bork P."/>
            <person name="Friedrich M."/>
            <person name="Walden K.K."/>
            <person name="Robertson H.M."/>
            <person name="Angeli S."/>
            <person name="Foret S."/>
            <person name="Bucher G."/>
            <person name="Schuetz S."/>
            <person name="Maleszka R."/>
            <person name="Wimmer E.A."/>
            <person name="Beeman R.W."/>
            <person name="Lorenzen M."/>
            <person name="Tomoyasu Y."/>
            <person name="Miller S.C."/>
            <person name="Grossmann D."/>
            <person name="Bucher G."/>
        </authorList>
    </citation>
    <scope>NUCLEOTIDE SEQUENCE [LARGE SCALE GENOMIC DNA]</scope>
    <source>
        <strain evidence="3 4">Georgia GA2</strain>
    </source>
</reference>
<reference evidence="3 4" key="2">
    <citation type="journal article" date="2010" name="Nucleic Acids Res.">
        <title>BeetleBase in 2010: revisions to provide comprehensive genomic information for Tribolium castaneum.</title>
        <authorList>
            <person name="Kim H.S."/>
            <person name="Murphy T."/>
            <person name="Xia J."/>
            <person name="Caragea D."/>
            <person name="Park Y."/>
            <person name="Beeman R.W."/>
            <person name="Lorenzen M.D."/>
            <person name="Butcher S."/>
            <person name="Manak J.R."/>
            <person name="Brown S.J."/>
        </authorList>
    </citation>
    <scope>GENOME REANNOTATION</scope>
    <source>
        <strain evidence="3 4">Georgia GA2</strain>
    </source>
</reference>
<dbReference type="Pfam" id="PF10180">
    <property type="entry name" value="WKF"/>
    <property type="match status" value="1"/>
</dbReference>
<name>D2A1F2_TRICA</name>
<evidence type="ECO:0000256" key="1">
    <source>
        <dbReference type="SAM" id="MobiDB-lite"/>
    </source>
</evidence>
<feature type="region of interest" description="Disordered" evidence="1">
    <location>
        <begin position="28"/>
        <end position="60"/>
    </location>
</feature>
<accession>D2A1F2</accession>
<dbReference type="eggNOG" id="KOG4829">
    <property type="taxonomic scope" value="Eukaryota"/>
</dbReference>
<dbReference type="FunCoup" id="D2A1F2">
    <property type="interactions" value="135"/>
</dbReference>
<dbReference type="PANTHER" id="PTHR22306:SF2">
    <property type="entry name" value="CHROMOSOME 7 OPEN READING FRAME 50"/>
    <property type="match status" value="1"/>
</dbReference>